<dbReference type="RefSeq" id="WP_407660040.1">
    <property type="nucleotide sequence ID" value="NZ_JANUCT010000006.1"/>
</dbReference>
<evidence type="ECO:0000313" key="3">
    <source>
        <dbReference type="EMBL" id="MCS3903017.1"/>
    </source>
</evidence>
<feature type="compositionally biased region" description="Polar residues" evidence="1">
    <location>
        <begin position="41"/>
        <end position="64"/>
    </location>
</feature>
<dbReference type="AlphaFoldDB" id="A0AAE3HM67"/>
<evidence type="ECO:0000256" key="1">
    <source>
        <dbReference type="SAM" id="MobiDB-lite"/>
    </source>
</evidence>
<dbReference type="EMBL" id="JANUCT010000006">
    <property type="protein sequence ID" value="MCS3903017.1"/>
    <property type="molecule type" value="Genomic_DNA"/>
</dbReference>
<evidence type="ECO:0000313" key="4">
    <source>
        <dbReference type="Proteomes" id="UP001204445"/>
    </source>
</evidence>
<proteinExistence type="predicted"/>
<feature type="transmembrane region" description="Helical" evidence="2">
    <location>
        <begin position="6"/>
        <end position="22"/>
    </location>
</feature>
<keyword evidence="2" id="KW-0472">Membrane</keyword>
<feature type="region of interest" description="Disordered" evidence="1">
    <location>
        <begin position="30"/>
        <end position="64"/>
    </location>
</feature>
<keyword evidence="2" id="KW-1133">Transmembrane helix</keyword>
<organism evidence="3 4">
    <name type="scientific">Methylohalomonas lacus</name>
    <dbReference type="NCBI Taxonomy" id="398773"/>
    <lineage>
        <taxon>Bacteria</taxon>
        <taxon>Pseudomonadati</taxon>
        <taxon>Pseudomonadota</taxon>
        <taxon>Gammaproteobacteria</taxon>
        <taxon>Methylohalomonadales</taxon>
        <taxon>Methylohalomonadaceae</taxon>
        <taxon>Methylohalomonas</taxon>
    </lineage>
</organism>
<keyword evidence="2" id="KW-0812">Transmembrane</keyword>
<keyword evidence="4" id="KW-1185">Reference proteome</keyword>
<gene>
    <name evidence="3" type="ORF">J2T55_001034</name>
</gene>
<accession>A0AAE3HM67</accession>
<dbReference type="Proteomes" id="UP001204445">
    <property type="component" value="Unassembled WGS sequence"/>
</dbReference>
<comment type="caution">
    <text evidence="3">The sequence shown here is derived from an EMBL/GenBank/DDBJ whole genome shotgun (WGS) entry which is preliminary data.</text>
</comment>
<protein>
    <submittedName>
        <fullName evidence="3">Flp pilus assembly pilin Flp</fullName>
    </submittedName>
</protein>
<evidence type="ECO:0000256" key="2">
    <source>
        <dbReference type="SAM" id="Phobius"/>
    </source>
</evidence>
<reference evidence="3" key="1">
    <citation type="submission" date="2022-08" db="EMBL/GenBank/DDBJ databases">
        <title>Genomic Encyclopedia of Type Strains, Phase III (KMG-III): the genomes of soil and plant-associated and newly described type strains.</title>
        <authorList>
            <person name="Whitman W."/>
        </authorList>
    </citation>
    <scope>NUCLEOTIDE SEQUENCE</scope>
    <source>
        <strain evidence="3">HMT 1</strain>
    </source>
</reference>
<sequence length="64" mass="6782">MIEYIIIVALIAIAAIAAYGFFGNTHPGQHGTDVRKAADASANTTKQQGEIDNKLNSYTGNVSE</sequence>
<name>A0AAE3HM67_9GAMM</name>